<name>A0A0F9EFJ5_9ZZZZ</name>
<dbReference type="AlphaFoldDB" id="A0A0F9EFJ5"/>
<evidence type="ECO:0000313" key="1">
    <source>
        <dbReference type="EMBL" id="KKL72838.1"/>
    </source>
</evidence>
<reference evidence="1" key="1">
    <citation type="journal article" date="2015" name="Nature">
        <title>Complex archaea that bridge the gap between prokaryotes and eukaryotes.</title>
        <authorList>
            <person name="Spang A."/>
            <person name="Saw J.H."/>
            <person name="Jorgensen S.L."/>
            <person name="Zaremba-Niedzwiedzka K."/>
            <person name="Martijn J."/>
            <person name="Lind A.E."/>
            <person name="van Eijk R."/>
            <person name="Schleper C."/>
            <person name="Guy L."/>
            <person name="Ettema T.J."/>
        </authorList>
    </citation>
    <scope>NUCLEOTIDE SEQUENCE</scope>
</reference>
<protein>
    <submittedName>
        <fullName evidence="1">Uncharacterized protein</fullName>
    </submittedName>
</protein>
<gene>
    <name evidence="1" type="ORF">LCGC14_2080940</name>
</gene>
<proteinExistence type="predicted"/>
<comment type="caution">
    <text evidence="1">The sequence shown here is derived from an EMBL/GenBank/DDBJ whole genome shotgun (WGS) entry which is preliminary data.</text>
</comment>
<dbReference type="EMBL" id="LAZR01025147">
    <property type="protein sequence ID" value="KKL72838.1"/>
    <property type="molecule type" value="Genomic_DNA"/>
</dbReference>
<sequence length="154" mass="17636">RIGNRKIIIVKSKRFKPTVVLERQNLGFRPRPTITDFLGSVFSLLLWASTSRTNKGTPTGKQERALDSAKLILVVFKIVKNFKDYFAYTVIGVTRNQLFIVTHKLKLVYERVCPLFDKSLTYTLTKNNRSITNKSFSLINQCYSLLISRSDSLG</sequence>
<accession>A0A0F9EFJ5</accession>
<feature type="non-terminal residue" evidence="1">
    <location>
        <position position="1"/>
    </location>
</feature>
<organism evidence="1">
    <name type="scientific">marine sediment metagenome</name>
    <dbReference type="NCBI Taxonomy" id="412755"/>
    <lineage>
        <taxon>unclassified sequences</taxon>
        <taxon>metagenomes</taxon>
        <taxon>ecological metagenomes</taxon>
    </lineage>
</organism>